<evidence type="ECO:0000313" key="2">
    <source>
        <dbReference type="Proteomes" id="UP001219934"/>
    </source>
</evidence>
<organism evidence="1 2">
    <name type="scientific">Pogonophryne albipinna</name>
    <dbReference type="NCBI Taxonomy" id="1090488"/>
    <lineage>
        <taxon>Eukaryota</taxon>
        <taxon>Metazoa</taxon>
        <taxon>Chordata</taxon>
        <taxon>Craniata</taxon>
        <taxon>Vertebrata</taxon>
        <taxon>Euteleostomi</taxon>
        <taxon>Actinopterygii</taxon>
        <taxon>Neopterygii</taxon>
        <taxon>Teleostei</taxon>
        <taxon>Neoteleostei</taxon>
        <taxon>Acanthomorphata</taxon>
        <taxon>Eupercaria</taxon>
        <taxon>Perciformes</taxon>
        <taxon>Notothenioidei</taxon>
        <taxon>Pogonophryne</taxon>
    </lineage>
</organism>
<proteinExistence type="predicted"/>
<gene>
    <name evidence="1" type="ORF">JOQ06_012009</name>
</gene>
<sequence length="70" mass="7918">MFMPPDEMPRVHVTSSTLNLLTLTLDTYRHKGYVAMPTVAELKGPQVLRVFKDLSRRGQALPVSQHLQVT</sequence>
<reference evidence="1" key="1">
    <citation type="submission" date="2022-11" db="EMBL/GenBank/DDBJ databases">
        <title>Chromosome-level genome of Pogonophryne albipinna.</title>
        <authorList>
            <person name="Jo E."/>
        </authorList>
    </citation>
    <scope>NUCLEOTIDE SEQUENCE</scope>
    <source>
        <strain evidence="1">SGF0006</strain>
        <tissue evidence="1">Muscle</tissue>
    </source>
</reference>
<dbReference type="EMBL" id="JAPTMU010000006">
    <property type="protein sequence ID" value="KAJ4942141.1"/>
    <property type="molecule type" value="Genomic_DNA"/>
</dbReference>
<comment type="caution">
    <text evidence="1">The sequence shown here is derived from an EMBL/GenBank/DDBJ whole genome shotgun (WGS) entry which is preliminary data.</text>
</comment>
<name>A0AAD6FQC9_9TELE</name>
<dbReference type="Proteomes" id="UP001219934">
    <property type="component" value="Unassembled WGS sequence"/>
</dbReference>
<protein>
    <submittedName>
        <fullName evidence="1">Uncharacterized protein</fullName>
    </submittedName>
</protein>
<evidence type="ECO:0000313" key="1">
    <source>
        <dbReference type="EMBL" id="KAJ4942141.1"/>
    </source>
</evidence>
<accession>A0AAD6FQC9</accession>
<keyword evidence="2" id="KW-1185">Reference proteome</keyword>
<dbReference type="AlphaFoldDB" id="A0AAD6FQC9"/>